<keyword evidence="6" id="KW-1142">T=3 icosahedral capsid protein</keyword>
<evidence type="ECO:0000256" key="2">
    <source>
        <dbReference type="ARBA" id="ARBA00007446"/>
    </source>
</evidence>
<dbReference type="Pfam" id="PF00729">
    <property type="entry name" value="Viral_coat"/>
    <property type="match status" value="1"/>
</dbReference>
<dbReference type="GO" id="GO:0005198">
    <property type="term" value="F:structural molecule activity"/>
    <property type="evidence" value="ECO:0007669"/>
    <property type="project" value="InterPro"/>
</dbReference>
<keyword evidence="4 9" id="KW-0167">Capsid protein</keyword>
<reference evidence="9" key="2">
    <citation type="submission" date="2022-06" db="EMBL/GenBank/DDBJ databases">
        <authorList>
            <person name="Rubio L."/>
            <person name="Guinot F.J."/>
            <person name="Sanz C."/>
            <person name="Galipienso L."/>
        </authorList>
    </citation>
    <scope>NUCLEOTIDE SEQUENCE</scope>
    <source>
        <strain evidence="9">CM1</strain>
    </source>
</reference>
<comment type="subcellular location">
    <subcellularLocation>
        <location evidence="1">Virion</location>
    </subcellularLocation>
</comment>
<evidence type="ECO:0000313" key="9">
    <source>
        <dbReference type="EMBL" id="UXD79164.1"/>
    </source>
</evidence>
<reference evidence="9" key="1">
    <citation type="journal article" date="2022" name="Plants (Basel)">
        <title>Discovery and Diagnosis of a New Sobemovirus Infecting Cyperus esculentus Showing Leaf Yellow Mosaic and Dwarfism Using Small-RNA High Throughput Sequencing.</title>
        <authorList>
            <person name="Rubio L."/>
            <person name="Guinot-Moreno F.J.J."/>
            <person name="Sanz-Lopez C."/>
            <person name="Galipienso L."/>
        </authorList>
    </citation>
    <scope>NUCLEOTIDE SEQUENCE</scope>
    <source>
        <strain evidence="9">CM1</strain>
    </source>
</reference>
<evidence type="ECO:0000256" key="5">
    <source>
        <dbReference type="ARBA" id="ARBA00022844"/>
    </source>
</evidence>
<evidence type="ECO:0000256" key="3">
    <source>
        <dbReference type="ARBA" id="ARBA00018091"/>
    </source>
</evidence>
<dbReference type="GO" id="GO:0039617">
    <property type="term" value="C:T=3 icosahedral viral capsid"/>
    <property type="evidence" value="ECO:0007669"/>
    <property type="project" value="UniProtKB-KW"/>
</dbReference>
<dbReference type="EMBL" id="ON828429">
    <property type="protein sequence ID" value="UXD79164.1"/>
    <property type="molecule type" value="Genomic_RNA"/>
</dbReference>
<evidence type="ECO:0000256" key="7">
    <source>
        <dbReference type="SAM" id="MobiDB-lite"/>
    </source>
</evidence>
<dbReference type="Gene3D" id="2.60.120.20">
    <property type="match status" value="1"/>
</dbReference>
<evidence type="ECO:0000259" key="8">
    <source>
        <dbReference type="Pfam" id="PF00729"/>
    </source>
</evidence>
<organism evidence="9">
    <name type="scientific">Xufa yellow dwarf virus</name>
    <dbReference type="NCBI Taxonomy" id="2979867"/>
    <lineage>
        <taxon>Viruses</taxon>
        <taxon>Riboviria</taxon>
        <taxon>Orthornavirae</taxon>
        <taxon>Pisuviricota</taxon>
        <taxon>Pisoniviricetes</taxon>
        <taxon>Sobelivirales</taxon>
        <taxon>Solemoviridae</taxon>
        <taxon>Sobemovirus</taxon>
        <taxon>Sobemovirus XYDV</taxon>
    </lineage>
</organism>
<name>A0A977KCY2_9VIRU</name>
<accession>A0A977KCY2</accession>
<keyword evidence="5" id="KW-0946">Virion</keyword>
<feature type="compositionally biased region" description="Basic residues" evidence="7">
    <location>
        <begin position="1"/>
        <end position="16"/>
    </location>
</feature>
<gene>
    <name evidence="9" type="primary">ORF3</name>
</gene>
<evidence type="ECO:0000256" key="4">
    <source>
        <dbReference type="ARBA" id="ARBA00022561"/>
    </source>
</evidence>
<dbReference type="InterPro" id="IPR029053">
    <property type="entry name" value="Viral_coat"/>
</dbReference>
<feature type="region of interest" description="Disordered" evidence="7">
    <location>
        <begin position="1"/>
        <end position="25"/>
    </location>
</feature>
<protein>
    <recommendedName>
        <fullName evidence="3">Capsid protein</fullName>
    </recommendedName>
</protein>
<evidence type="ECO:0000256" key="1">
    <source>
        <dbReference type="ARBA" id="ARBA00004328"/>
    </source>
</evidence>
<comment type="similarity">
    <text evidence="2">Belongs to the icosahedral plant coat protein family.</text>
</comment>
<proteinExistence type="inferred from homology"/>
<dbReference type="InterPro" id="IPR000937">
    <property type="entry name" value="Capsid_prot_S-dom_vir"/>
</dbReference>
<dbReference type="SUPFAM" id="SSF88633">
    <property type="entry name" value="Positive stranded ssRNA viruses"/>
    <property type="match status" value="1"/>
</dbReference>
<feature type="domain" description="Icosahedral viral capsid protein S" evidence="8">
    <location>
        <begin position="34"/>
        <end position="162"/>
    </location>
</feature>
<feature type="non-terminal residue" evidence="9">
    <location>
        <position position="174"/>
    </location>
</feature>
<sequence>MARPPRSSRRARKRGQTPKQGAVKAPSVMVVRPVTAPAAAGSTKRYEGPQISVMSGNISRTRNTEFIIDVSSSATAGSTVSYSVNFNARNATELQWLAGLGQRYQKFRVISARVRFFSAVASTVSGDIAIGVVYDSADSTTVTIPALMRTAGSVHTQVWKDSPPVTIDVKRMAY</sequence>
<evidence type="ECO:0000256" key="6">
    <source>
        <dbReference type="ARBA" id="ARBA00023060"/>
    </source>
</evidence>